<dbReference type="Gene3D" id="3.90.226.10">
    <property type="entry name" value="2-enoyl-CoA Hydratase, Chain A, domain 1"/>
    <property type="match status" value="1"/>
</dbReference>
<proteinExistence type="predicted"/>
<protein>
    <recommendedName>
        <fullName evidence="6">Enoyl-CoA hydratase</fullName>
    </recommendedName>
</protein>
<dbReference type="GO" id="GO:0005777">
    <property type="term" value="C:peroxisome"/>
    <property type="evidence" value="ECO:0007669"/>
    <property type="project" value="UniProtKB-SubCell"/>
</dbReference>
<dbReference type="InterPro" id="IPR051053">
    <property type="entry name" value="ECH/Chromodomain_protein"/>
</dbReference>
<dbReference type="PANTHER" id="PTHR43684:SF1">
    <property type="entry name" value="ENOYL-COA DELTA ISOMERASE 2"/>
    <property type="match status" value="1"/>
</dbReference>
<keyword evidence="3" id="KW-0413">Isomerase</keyword>
<comment type="subcellular location">
    <subcellularLocation>
        <location evidence="1">Peroxisome</location>
    </subcellularLocation>
</comment>
<dbReference type="Pfam" id="PF00378">
    <property type="entry name" value="ECH_1"/>
    <property type="match status" value="1"/>
</dbReference>
<dbReference type="Gene3D" id="1.10.12.10">
    <property type="entry name" value="Lyase 2-enoyl-coa Hydratase, Chain A, domain 2"/>
    <property type="match status" value="1"/>
</dbReference>
<reference evidence="4 5" key="1">
    <citation type="submission" date="2009-11" db="EMBL/GenBank/DDBJ databases">
        <title>Annotation of Allomyces macrogynus ATCC 38327.</title>
        <authorList>
            <consortium name="The Broad Institute Genome Sequencing Platform"/>
            <person name="Russ C."/>
            <person name="Cuomo C."/>
            <person name="Burger G."/>
            <person name="Gray M.W."/>
            <person name="Holland P.W.H."/>
            <person name="King N."/>
            <person name="Lang F.B.F."/>
            <person name="Roger A.J."/>
            <person name="Ruiz-Trillo I."/>
            <person name="Young S.K."/>
            <person name="Zeng Q."/>
            <person name="Gargeya S."/>
            <person name="Fitzgerald M."/>
            <person name="Haas B."/>
            <person name="Abouelleil A."/>
            <person name="Alvarado L."/>
            <person name="Arachchi H.M."/>
            <person name="Berlin A."/>
            <person name="Chapman S.B."/>
            <person name="Gearin G."/>
            <person name="Goldberg J."/>
            <person name="Griggs A."/>
            <person name="Gujja S."/>
            <person name="Hansen M."/>
            <person name="Heiman D."/>
            <person name="Howarth C."/>
            <person name="Larimer J."/>
            <person name="Lui A."/>
            <person name="MacDonald P.J.P."/>
            <person name="McCowen C."/>
            <person name="Montmayeur A."/>
            <person name="Murphy C."/>
            <person name="Neiman D."/>
            <person name="Pearson M."/>
            <person name="Priest M."/>
            <person name="Roberts A."/>
            <person name="Saif S."/>
            <person name="Shea T."/>
            <person name="Sisk P."/>
            <person name="Stolte C."/>
            <person name="Sykes S."/>
            <person name="Wortman J."/>
            <person name="Nusbaum C."/>
            <person name="Birren B."/>
        </authorList>
    </citation>
    <scope>NUCLEOTIDE SEQUENCE [LARGE SCALE GENOMIC DNA]</scope>
    <source>
        <strain evidence="4 5">ATCC 38327</strain>
    </source>
</reference>
<dbReference type="CDD" id="cd06558">
    <property type="entry name" value="crotonase-like"/>
    <property type="match status" value="1"/>
</dbReference>
<dbReference type="OMA" id="IKWAAND"/>
<evidence type="ECO:0000313" key="5">
    <source>
        <dbReference type="Proteomes" id="UP000054350"/>
    </source>
</evidence>
<dbReference type="AlphaFoldDB" id="A0A0L0SNS3"/>
<accession>A0A0L0SNS3</accession>
<reference evidence="5" key="2">
    <citation type="submission" date="2009-11" db="EMBL/GenBank/DDBJ databases">
        <title>The Genome Sequence of Allomyces macrogynus strain ATCC 38327.</title>
        <authorList>
            <consortium name="The Broad Institute Genome Sequencing Platform"/>
            <person name="Russ C."/>
            <person name="Cuomo C."/>
            <person name="Shea T."/>
            <person name="Young S.K."/>
            <person name="Zeng Q."/>
            <person name="Koehrsen M."/>
            <person name="Haas B."/>
            <person name="Borodovsky M."/>
            <person name="Guigo R."/>
            <person name="Alvarado L."/>
            <person name="Berlin A."/>
            <person name="Borenstein D."/>
            <person name="Chen Z."/>
            <person name="Engels R."/>
            <person name="Freedman E."/>
            <person name="Gellesch M."/>
            <person name="Goldberg J."/>
            <person name="Griggs A."/>
            <person name="Gujja S."/>
            <person name="Heiman D."/>
            <person name="Hepburn T."/>
            <person name="Howarth C."/>
            <person name="Jen D."/>
            <person name="Larson L."/>
            <person name="Lewis B."/>
            <person name="Mehta T."/>
            <person name="Park D."/>
            <person name="Pearson M."/>
            <person name="Roberts A."/>
            <person name="Saif S."/>
            <person name="Shenoy N."/>
            <person name="Sisk P."/>
            <person name="Stolte C."/>
            <person name="Sykes S."/>
            <person name="Walk T."/>
            <person name="White J."/>
            <person name="Yandava C."/>
            <person name="Burger G."/>
            <person name="Gray M.W."/>
            <person name="Holland P.W.H."/>
            <person name="King N."/>
            <person name="Lang F.B.F."/>
            <person name="Roger A.J."/>
            <person name="Ruiz-Trillo I."/>
            <person name="Lander E."/>
            <person name="Nusbaum C."/>
        </authorList>
    </citation>
    <scope>NUCLEOTIDE SEQUENCE [LARGE SCALE GENOMIC DNA]</scope>
    <source>
        <strain evidence="5">ATCC 38327</strain>
    </source>
</reference>
<dbReference type="Proteomes" id="UP000054350">
    <property type="component" value="Unassembled WGS sequence"/>
</dbReference>
<evidence type="ECO:0000256" key="1">
    <source>
        <dbReference type="ARBA" id="ARBA00004275"/>
    </source>
</evidence>
<sequence length="307" mass="34221">MSDPSTVFARRAPEGYQYQTIKVTSLEGGRVRLIAFSRPERYNALSPLAYKEWLLALNDAAVDDDVLVTVVVGTGPYYSSGNELTPPTPDQADGILAVRAICEANPNIKLLEDPLPDLAPEHRDLIERGIITRELVSTMIHFPKMLIAGVNGPAIGFAATTLAHFDFVFATKEAWFMAPFMQWGFCAEGGSSVLFPEILGPAIANQMLYMGKKFTAEELLPTGLIAEILSIDTFQKEVIARACKLAKSLPPQAFTKTKRLVRRRANEIDRANYNEMNLLIERMASEECEKRVMQFFMKKMGKPKPKM</sequence>
<dbReference type="InterPro" id="IPR029045">
    <property type="entry name" value="ClpP/crotonase-like_dom_sf"/>
</dbReference>
<dbReference type="InterPro" id="IPR014748">
    <property type="entry name" value="Enoyl-CoA_hydra_C"/>
</dbReference>
<dbReference type="STRING" id="578462.A0A0L0SNS3"/>
<organism evidence="4 5">
    <name type="scientific">Allomyces macrogynus (strain ATCC 38327)</name>
    <name type="common">Allomyces javanicus var. macrogynus</name>
    <dbReference type="NCBI Taxonomy" id="578462"/>
    <lineage>
        <taxon>Eukaryota</taxon>
        <taxon>Fungi</taxon>
        <taxon>Fungi incertae sedis</taxon>
        <taxon>Blastocladiomycota</taxon>
        <taxon>Blastocladiomycetes</taxon>
        <taxon>Blastocladiales</taxon>
        <taxon>Blastocladiaceae</taxon>
        <taxon>Allomyces</taxon>
    </lineage>
</organism>
<dbReference type="VEuPathDB" id="FungiDB:AMAG_09082"/>
<dbReference type="OrthoDB" id="448450at2759"/>
<evidence type="ECO:0000313" key="4">
    <source>
        <dbReference type="EMBL" id="KNE64024.1"/>
    </source>
</evidence>
<evidence type="ECO:0000256" key="2">
    <source>
        <dbReference type="ARBA" id="ARBA00023140"/>
    </source>
</evidence>
<keyword evidence="5" id="KW-1185">Reference proteome</keyword>
<gene>
    <name evidence="4" type="ORF">AMAG_09082</name>
</gene>
<evidence type="ECO:0008006" key="6">
    <source>
        <dbReference type="Google" id="ProtNLM"/>
    </source>
</evidence>
<dbReference type="GO" id="GO:0004165">
    <property type="term" value="F:delta(3)-delta(2)-enoyl-CoA isomerase activity"/>
    <property type="evidence" value="ECO:0007669"/>
    <property type="project" value="UniProtKB-ARBA"/>
</dbReference>
<dbReference type="InterPro" id="IPR001753">
    <property type="entry name" value="Enoyl-CoA_hydra/iso"/>
</dbReference>
<evidence type="ECO:0000256" key="3">
    <source>
        <dbReference type="ARBA" id="ARBA00023235"/>
    </source>
</evidence>
<dbReference type="PANTHER" id="PTHR43684">
    <property type="match status" value="1"/>
</dbReference>
<dbReference type="SUPFAM" id="SSF52096">
    <property type="entry name" value="ClpP/crotonase"/>
    <property type="match status" value="1"/>
</dbReference>
<name>A0A0L0SNS3_ALLM3</name>
<dbReference type="EMBL" id="GG745343">
    <property type="protein sequence ID" value="KNE64024.1"/>
    <property type="molecule type" value="Genomic_DNA"/>
</dbReference>
<dbReference type="eggNOG" id="KOG0016">
    <property type="taxonomic scope" value="Eukaryota"/>
</dbReference>
<keyword evidence="2" id="KW-0576">Peroxisome</keyword>